<reference evidence="1 2" key="1">
    <citation type="journal article" date="2022" name="DNA Res.">
        <title>Chromosomal-level genome assembly of the orchid tree Bauhinia variegata (Leguminosae; Cercidoideae) supports the allotetraploid origin hypothesis of Bauhinia.</title>
        <authorList>
            <person name="Zhong Y."/>
            <person name="Chen Y."/>
            <person name="Zheng D."/>
            <person name="Pang J."/>
            <person name="Liu Y."/>
            <person name="Luo S."/>
            <person name="Meng S."/>
            <person name="Qian L."/>
            <person name="Wei D."/>
            <person name="Dai S."/>
            <person name="Zhou R."/>
        </authorList>
    </citation>
    <scope>NUCLEOTIDE SEQUENCE [LARGE SCALE GENOMIC DNA]</scope>
    <source>
        <strain evidence="1">BV-YZ2020</strain>
    </source>
</reference>
<evidence type="ECO:0000313" key="1">
    <source>
        <dbReference type="EMBL" id="KAI4351461.1"/>
    </source>
</evidence>
<dbReference type="Proteomes" id="UP000828941">
    <property type="component" value="Chromosome 3"/>
</dbReference>
<sequence>MLPIFFQSCNDMISKWEAMLSSEGTCEMDVWPFLPNLTCDVISRTAFGSNYEEGQRIFQLLREQALLAVEIFLRANIPGWRFSPSKTHRRMQEIARDIETSLKGQEITSSLLVWTMVLLSRYPDWQQCAREEVLRVFGNETPDFDGLSHLKIVTMILYEVLRLYPPVIALVRTIQRNMKLGHLILPAGVDISLPILQVHHDHGLWGDDADEFNPERFSEGVSRATKGQVSFFPFGWGPKICIGQNFSMLEAKMAVALILLCFSFKLSPTYAHAPYTVVTLQPQYGAQVILHKL</sequence>
<comment type="caution">
    <text evidence="1">The sequence shown here is derived from an EMBL/GenBank/DDBJ whole genome shotgun (WGS) entry which is preliminary data.</text>
</comment>
<gene>
    <name evidence="1" type="ORF">L6164_005830</name>
</gene>
<keyword evidence="2" id="KW-1185">Reference proteome</keyword>
<accession>A0ACB9PSH8</accession>
<dbReference type="EMBL" id="CM039428">
    <property type="protein sequence ID" value="KAI4351461.1"/>
    <property type="molecule type" value="Genomic_DNA"/>
</dbReference>
<organism evidence="1 2">
    <name type="scientific">Bauhinia variegata</name>
    <name type="common">Purple orchid tree</name>
    <name type="synonym">Phanera variegata</name>
    <dbReference type="NCBI Taxonomy" id="167791"/>
    <lineage>
        <taxon>Eukaryota</taxon>
        <taxon>Viridiplantae</taxon>
        <taxon>Streptophyta</taxon>
        <taxon>Embryophyta</taxon>
        <taxon>Tracheophyta</taxon>
        <taxon>Spermatophyta</taxon>
        <taxon>Magnoliopsida</taxon>
        <taxon>eudicotyledons</taxon>
        <taxon>Gunneridae</taxon>
        <taxon>Pentapetalae</taxon>
        <taxon>rosids</taxon>
        <taxon>fabids</taxon>
        <taxon>Fabales</taxon>
        <taxon>Fabaceae</taxon>
        <taxon>Cercidoideae</taxon>
        <taxon>Cercideae</taxon>
        <taxon>Bauhiniinae</taxon>
        <taxon>Bauhinia</taxon>
    </lineage>
</organism>
<name>A0ACB9PSH8_BAUVA</name>
<proteinExistence type="predicted"/>
<protein>
    <submittedName>
        <fullName evidence="1">Uncharacterized protein</fullName>
    </submittedName>
</protein>
<evidence type="ECO:0000313" key="2">
    <source>
        <dbReference type="Proteomes" id="UP000828941"/>
    </source>
</evidence>